<name>A0A650CFE6_SULOH</name>
<keyword evidence="1" id="KW-1133">Transmembrane helix</keyword>
<keyword evidence="1" id="KW-0812">Transmembrane</keyword>
<evidence type="ECO:0000313" key="2">
    <source>
        <dbReference type="EMBL" id="MBB5254905.1"/>
    </source>
</evidence>
<keyword evidence="1" id="KW-0472">Membrane</keyword>
<evidence type="ECO:0000313" key="3">
    <source>
        <dbReference type="EMBL" id="QGR16583.1"/>
    </source>
</evidence>
<dbReference type="KEGG" id="soh:D1869_04770"/>
<reference evidence="3 4" key="1">
    <citation type="submission" date="2019-10" db="EMBL/GenBank/DDBJ databases">
        <title>Genome Sequences from Six Type Strain Members of the Archaeal Family Sulfolobaceae: Acidianus ambivalens, Acidianus infernus, Metallosphaera prunae, Stygiolobus azoricus, Sulfolobus metallicus, and Sulfurisphaera ohwakuensis.</title>
        <authorList>
            <person name="Counts J.A."/>
            <person name="Kelly R.M."/>
        </authorList>
    </citation>
    <scope>NUCLEOTIDE SEQUENCE [LARGE SCALE GENOMIC DNA]</scope>
    <source>
        <strain evidence="3 4">TA-1</strain>
    </source>
</reference>
<reference evidence="2 5" key="2">
    <citation type="submission" date="2020-08" db="EMBL/GenBank/DDBJ databases">
        <title>Genomic Encyclopedia of Type Strains, Phase IV (KMG-IV): sequencing the most valuable type-strain genomes for metagenomic binning, comparative biology and taxonomic classification.</title>
        <authorList>
            <person name="Goeker M."/>
        </authorList>
    </citation>
    <scope>NUCLEOTIDE SEQUENCE [LARGE SCALE GENOMIC DNA]</scope>
    <source>
        <strain evidence="2 5">DSM 12421</strain>
    </source>
</reference>
<feature type="transmembrane region" description="Helical" evidence="1">
    <location>
        <begin position="5"/>
        <end position="25"/>
    </location>
</feature>
<evidence type="ECO:0000256" key="1">
    <source>
        <dbReference type="SAM" id="Phobius"/>
    </source>
</evidence>
<accession>A0A650CFE6</accession>
<dbReference type="EMBL" id="JACHFY010000030">
    <property type="protein sequence ID" value="MBB5254905.1"/>
    <property type="molecule type" value="Genomic_DNA"/>
</dbReference>
<dbReference type="GeneID" id="42800532"/>
<gene>
    <name evidence="3" type="ORF">D1869_04770</name>
    <name evidence="2" type="ORF">HNQ62_002679</name>
</gene>
<sequence length="145" mass="16761">MRKIVLTSIVFLTVGIILILIYHFLFPSYYIKGVYLIPSTKQVSISVPYSSFVFEYKDNSTLPLELTFNNLIITKYNESNSIFYYYGESFNGNIMIKNNYSYPILMGYVVVDETPLFIFLPTLFYSGIILIILAIIIIILSFVLK</sequence>
<dbReference type="Proteomes" id="UP000582213">
    <property type="component" value="Unassembled WGS sequence"/>
</dbReference>
<dbReference type="EMBL" id="CP045484">
    <property type="protein sequence ID" value="QGR16583.1"/>
    <property type="molecule type" value="Genomic_DNA"/>
</dbReference>
<dbReference type="AlphaFoldDB" id="A0A650CFE6"/>
<evidence type="ECO:0000313" key="5">
    <source>
        <dbReference type="Proteomes" id="UP000582213"/>
    </source>
</evidence>
<proteinExistence type="predicted"/>
<keyword evidence="4" id="KW-1185">Reference proteome</keyword>
<dbReference type="OrthoDB" id="41870at2157"/>
<feature type="transmembrane region" description="Helical" evidence="1">
    <location>
        <begin position="123"/>
        <end position="144"/>
    </location>
</feature>
<evidence type="ECO:0000313" key="4">
    <source>
        <dbReference type="Proteomes" id="UP000427373"/>
    </source>
</evidence>
<dbReference type="RefSeq" id="WP_156014140.1">
    <property type="nucleotide sequence ID" value="NZ_CP045484.1"/>
</dbReference>
<protein>
    <submittedName>
        <fullName evidence="3">Uncharacterized protein</fullName>
    </submittedName>
</protein>
<organism evidence="3 4">
    <name type="scientific">Sulfurisphaera ohwakuensis</name>
    <dbReference type="NCBI Taxonomy" id="69656"/>
    <lineage>
        <taxon>Archaea</taxon>
        <taxon>Thermoproteota</taxon>
        <taxon>Thermoprotei</taxon>
        <taxon>Sulfolobales</taxon>
        <taxon>Sulfolobaceae</taxon>
        <taxon>Sulfurisphaera</taxon>
    </lineage>
</organism>
<dbReference type="Proteomes" id="UP000427373">
    <property type="component" value="Chromosome"/>
</dbReference>